<dbReference type="Proteomes" id="UP000316759">
    <property type="component" value="Unassembled WGS sequence"/>
</dbReference>
<name>A0A504YWH5_FASGI</name>
<keyword evidence="1" id="KW-0547">Nucleotide-binding</keyword>
<organism evidence="4 5">
    <name type="scientific">Fasciola gigantica</name>
    <name type="common">Giant liver fluke</name>
    <dbReference type="NCBI Taxonomy" id="46835"/>
    <lineage>
        <taxon>Eukaryota</taxon>
        <taxon>Metazoa</taxon>
        <taxon>Spiralia</taxon>
        <taxon>Lophotrochozoa</taxon>
        <taxon>Platyhelminthes</taxon>
        <taxon>Trematoda</taxon>
        <taxon>Digenea</taxon>
        <taxon>Plagiorchiida</taxon>
        <taxon>Echinostomata</taxon>
        <taxon>Echinostomatoidea</taxon>
        <taxon>Fasciolidae</taxon>
        <taxon>Fasciola</taxon>
    </lineage>
</organism>
<evidence type="ECO:0000313" key="5">
    <source>
        <dbReference type="Proteomes" id="UP000316759"/>
    </source>
</evidence>
<protein>
    <submittedName>
        <fullName evidence="4">26S protease regulatory subunit 7</fullName>
    </submittedName>
</protein>
<gene>
    <name evidence="4" type="ORF">FGIG_07070</name>
</gene>
<dbReference type="SUPFAM" id="SSF52540">
    <property type="entry name" value="P-loop containing nucleoside triphosphate hydrolases"/>
    <property type="match status" value="1"/>
</dbReference>
<dbReference type="GO" id="GO:0016887">
    <property type="term" value="F:ATP hydrolysis activity"/>
    <property type="evidence" value="ECO:0007669"/>
    <property type="project" value="InterPro"/>
</dbReference>
<evidence type="ECO:0000256" key="2">
    <source>
        <dbReference type="ARBA" id="ARBA00022840"/>
    </source>
</evidence>
<dbReference type="InterPro" id="IPR003959">
    <property type="entry name" value="ATPase_AAA_core"/>
</dbReference>
<dbReference type="EMBL" id="SUNJ01002632">
    <property type="protein sequence ID" value="TPP65824.1"/>
    <property type="molecule type" value="Genomic_DNA"/>
</dbReference>
<keyword evidence="2" id="KW-0067">ATP-binding</keyword>
<evidence type="ECO:0000313" key="4">
    <source>
        <dbReference type="EMBL" id="TPP65824.1"/>
    </source>
</evidence>
<dbReference type="STRING" id="46835.A0A504YWH5"/>
<dbReference type="GO" id="GO:0006508">
    <property type="term" value="P:proteolysis"/>
    <property type="evidence" value="ECO:0007669"/>
    <property type="project" value="UniProtKB-KW"/>
</dbReference>
<proteinExistence type="predicted"/>
<evidence type="ECO:0000256" key="1">
    <source>
        <dbReference type="ARBA" id="ARBA00022741"/>
    </source>
</evidence>
<dbReference type="GO" id="GO:0008233">
    <property type="term" value="F:peptidase activity"/>
    <property type="evidence" value="ECO:0007669"/>
    <property type="project" value="UniProtKB-KW"/>
</dbReference>
<dbReference type="InterPro" id="IPR027417">
    <property type="entry name" value="P-loop_NTPase"/>
</dbReference>
<feature type="domain" description="ATPase AAA-type core" evidence="3">
    <location>
        <begin position="38"/>
        <end position="117"/>
    </location>
</feature>
<dbReference type="Gene3D" id="3.40.50.300">
    <property type="entry name" value="P-loop containing nucleotide triphosphate hydrolases"/>
    <property type="match status" value="1"/>
</dbReference>
<sequence>DDFGGCKRQTERLRVLVEVPHLYPKQLVNPEIDSPDCSPGAGRTLCARAAANSTDASFIRIVGRELMQNNVGEGARMVRGLLESVRSKGACKIFSDQIETLGSALSDDGADSINEVQPTVQELVTIGWIQPTRRPWFQTAATPWILLRLRTGGLNLELNKYLRSRLDHYPS</sequence>
<reference evidence="4 5" key="1">
    <citation type="submission" date="2019-04" db="EMBL/GenBank/DDBJ databases">
        <title>Annotation for the trematode Fasciola gigantica.</title>
        <authorList>
            <person name="Choi Y.-J."/>
        </authorList>
    </citation>
    <scope>NUCLEOTIDE SEQUENCE [LARGE SCALE GENOMIC DNA]</scope>
    <source>
        <strain evidence="4">Uganda_cow_1</strain>
    </source>
</reference>
<keyword evidence="5" id="KW-1185">Reference proteome</keyword>
<dbReference type="Pfam" id="PF00004">
    <property type="entry name" value="AAA"/>
    <property type="match status" value="1"/>
</dbReference>
<feature type="non-terminal residue" evidence="4">
    <location>
        <position position="1"/>
    </location>
</feature>
<comment type="caution">
    <text evidence="4">The sequence shown here is derived from an EMBL/GenBank/DDBJ whole genome shotgun (WGS) entry which is preliminary data.</text>
</comment>
<dbReference type="AlphaFoldDB" id="A0A504YWH5"/>
<accession>A0A504YWH5</accession>
<keyword evidence="4" id="KW-0645">Protease</keyword>
<keyword evidence="4" id="KW-0378">Hydrolase</keyword>
<dbReference type="PANTHER" id="PTHR23073">
    <property type="entry name" value="26S PROTEASOME REGULATORY SUBUNIT"/>
    <property type="match status" value="1"/>
</dbReference>
<dbReference type="GO" id="GO:0005524">
    <property type="term" value="F:ATP binding"/>
    <property type="evidence" value="ECO:0007669"/>
    <property type="project" value="UniProtKB-KW"/>
</dbReference>
<evidence type="ECO:0000259" key="3">
    <source>
        <dbReference type="Pfam" id="PF00004"/>
    </source>
</evidence>
<dbReference type="InterPro" id="IPR050221">
    <property type="entry name" value="26S_Proteasome_ATPase"/>
</dbReference>